<keyword evidence="2" id="KW-1003">Cell membrane</keyword>
<dbReference type="CDD" id="cd09971">
    <property type="entry name" value="SdiA-regulated"/>
    <property type="match status" value="1"/>
</dbReference>
<sequence>MIATMKAWFATRPVARPWRWLFGACGLLALYQVHLDDHLYHALKSAWRQEALAPAGMALDTYQVRVEARPVAQVQDNLSGLAFDEDRDQLWAVVNNPETLLALSRDGHVLGQYPLSGFIDVEGVAYLGDDLLVVLEERGQAMHILPVPTSPGPIHRHQSRSLTLALGEGDNAGFEGVDYDRAGDRLFVVKEKAPMKLYEIRGLKASLSGALDIEVIDRASWLDDQLPVSDLSSVHYDASSGHLALLSDESQIIVELDGEGRMVSSRPLWSGFAGLERGVPQAEGMTFDERGDLYLVSEPNLFYVFSRQ</sequence>
<evidence type="ECO:0000256" key="3">
    <source>
        <dbReference type="ARBA" id="ARBA00023136"/>
    </source>
</evidence>
<gene>
    <name evidence="4" type="ORF">G7026_00720</name>
</gene>
<proteinExistence type="predicted"/>
<organism evidence="4 5">
    <name type="scientific">Stutzerimonas azotifigens</name>
    <dbReference type="NCBI Taxonomy" id="291995"/>
    <lineage>
        <taxon>Bacteria</taxon>
        <taxon>Pseudomonadati</taxon>
        <taxon>Pseudomonadota</taxon>
        <taxon>Gammaproteobacteria</taxon>
        <taxon>Pseudomonadales</taxon>
        <taxon>Pseudomonadaceae</taxon>
        <taxon>Stutzerimonas</taxon>
    </lineage>
</organism>
<accession>A0ABR5YVB1</accession>
<comment type="caution">
    <text evidence="4">The sequence shown here is derived from an EMBL/GenBank/DDBJ whole genome shotgun (WGS) entry which is preliminary data.</text>
</comment>
<dbReference type="EMBL" id="JAAMRF010000001">
    <property type="protein sequence ID" value="MBA1271866.1"/>
    <property type="molecule type" value="Genomic_DNA"/>
</dbReference>
<evidence type="ECO:0000256" key="1">
    <source>
        <dbReference type="ARBA" id="ARBA00004236"/>
    </source>
</evidence>
<dbReference type="RefSeq" id="WP_181068710.1">
    <property type="nucleotide sequence ID" value="NZ_JAAMRF010000001.1"/>
</dbReference>
<dbReference type="Pfam" id="PF06977">
    <property type="entry name" value="SdiA-regulated"/>
    <property type="match status" value="1"/>
</dbReference>
<keyword evidence="3" id="KW-0472">Membrane</keyword>
<name>A0ABR5YVB1_9GAMM</name>
<keyword evidence="5" id="KW-1185">Reference proteome</keyword>
<dbReference type="Proteomes" id="UP000786387">
    <property type="component" value="Unassembled WGS sequence"/>
</dbReference>
<evidence type="ECO:0000256" key="2">
    <source>
        <dbReference type="ARBA" id="ARBA00022475"/>
    </source>
</evidence>
<dbReference type="SUPFAM" id="SSF50956">
    <property type="entry name" value="Thermostable phytase (3-phytase)"/>
    <property type="match status" value="1"/>
</dbReference>
<dbReference type="InterPro" id="IPR009722">
    <property type="entry name" value="YjiK/CarP"/>
</dbReference>
<reference evidence="4 5" key="1">
    <citation type="submission" date="2020-02" db="EMBL/GenBank/DDBJ databases">
        <title>Synteny-based analysis reveals conserved mechanism for high triclosan tolerance in Pseudomonas, as well as instances of horizontal transfer.</title>
        <authorList>
            <person name="Mcfarland A.G."/>
            <person name="Bertucci H.K."/>
            <person name="Litmann E."/>
            <person name="Shen J."/>
            <person name="Huttenhower C."/>
            <person name="Hartmann E.M."/>
        </authorList>
    </citation>
    <scope>NUCLEOTIDE SEQUENCE [LARGE SCALE GENOMIC DNA]</scope>
    <source>
        <strain evidence="4 5">115A1</strain>
    </source>
</reference>
<evidence type="ECO:0000313" key="4">
    <source>
        <dbReference type="EMBL" id="MBA1271866.1"/>
    </source>
</evidence>
<protein>
    <submittedName>
        <fullName evidence="4">SdiA-regulated domain-containing protein</fullName>
    </submittedName>
</protein>
<evidence type="ECO:0000313" key="5">
    <source>
        <dbReference type="Proteomes" id="UP000786387"/>
    </source>
</evidence>
<comment type="subcellular location">
    <subcellularLocation>
        <location evidence="1">Cell membrane</location>
    </subcellularLocation>
</comment>